<protein>
    <submittedName>
        <fullName evidence="6">Protein kinase</fullName>
        <ecNumber evidence="6">2.7.11.1</ecNumber>
    </submittedName>
</protein>
<evidence type="ECO:0000256" key="3">
    <source>
        <dbReference type="ARBA" id="ARBA00022777"/>
    </source>
</evidence>
<dbReference type="SMART" id="SM00220">
    <property type="entry name" value="S_TKc"/>
    <property type="match status" value="1"/>
</dbReference>
<organism evidence="6 7">
    <name type="scientific">Sorangium cellulosum (strain So ce56)</name>
    <name type="common">Polyangium cellulosum (strain So ce56)</name>
    <dbReference type="NCBI Taxonomy" id="448385"/>
    <lineage>
        <taxon>Bacteria</taxon>
        <taxon>Pseudomonadati</taxon>
        <taxon>Myxococcota</taxon>
        <taxon>Polyangia</taxon>
        <taxon>Polyangiales</taxon>
        <taxon>Polyangiaceae</taxon>
        <taxon>Sorangium</taxon>
    </lineage>
</organism>
<dbReference type="Gene3D" id="1.10.510.10">
    <property type="entry name" value="Transferase(Phosphotransferase) domain 1"/>
    <property type="match status" value="1"/>
</dbReference>
<dbReference type="PANTHER" id="PTHR43289">
    <property type="entry name" value="MITOGEN-ACTIVATED PROTEIN KINASE KINASE KINASE 20-RELATED"/>
    <property type="match status" value="1"/>
</dbReference>
<dbReference type="STRING" id="448385.sce7129"/>
<dbReference type="PIRSF" id="PIRSF000654">
    <property type="entry name" value="Integrin-linked_kinase"/>
    <property type="match status" value="1"/>
</dbReference>
<dbReference type="PANTHER" id="PTHR43289:SF6">
    <property type="entry name" value="SERINE_THREONINE-PROTEIN KINASE NEKL-3"/>
    <property type="match status" value="1"/>
</dbReference>
<keyword evidence="1 6" id="KW-0808">Transferase</keyword>
<evidence type="ECO:0000313" key="6">
    <source>
        <dbReference type="EMBL" id="CAN97298.1"/>
    </source>
</evidence>
<dbReference type="PROSITE" id="PS50011">
    <property type="entry name" value="PROTEIN_KINASE_DOM"/>
    <property type="match status" value="1"/>
</dbReference>
<dbReference type="HOGENOM" id="CLU_000288_63_44_7"/>
<dbReference type="SUPFAM" id="SSF56112">
    <property type="entry name" value="Protein kinase-like (PK-like)"/>
    <property type="match status" value="1"/>
</dbReference>
<proteinExistence type="predicted"/>
<dbReference type="GO" id="GO:0004674">
    <property type="term" value="F:protein serine/threonine kinase activity"/>
    <property type="evidence" value="ECO:0007669"/>
    <property type="project" value="UniProtKB-EC"/>
</dbReference>
<dbReference type="KEGG" id="scl:sce7129"/>
<keyword evidence="3 6" id="KW-0418">Kinase</keyword>
<dbReference type="AlphaFoldDB" id="A9ERI3"/>
<keyword evidence="2" id="KW-0547">Nucleotide-binding</keyword>
<dbReference type="PROSITE" id="PS00108">
    <property type="entry name" value="PROTEIN_KINASE_ST"/>
    <property type="match status" value="1"/>
</dbReference>
<evidence type="ECO:0000313" key="7">
    <source>
        <dbReference type="Proteomes" id="UP000002139"/>
    </source>
</evidence>
<gene>
    <name evidence="6" type="ordered locus">sce7129</name>
</gene>
<feature type="domain" description="Protein kinase" evidence="5">
    <location>
        <begin position="11"/>
        <end position="291"/>
    </location>
</feature>
<sequence length="291" mass="31725">MLASGSCVGRFELVRRVASGLMSEVYEGREAGSGRPVAVKVLRDAFCLDADTIARFLNEARMLERVRDPHIVGLVDCGRLPGGPPFMALEWLPASLHDVLASAGSGLSLHSAARVASQIAHGLLSLHERGIVHRDLKPANVLLDQRDPAVARAKLADLGLAKMPRSSASEAARRGTVAATLLPVSTGGAALLGTWEYMAPEQWLKSKDVEPKADVYALGVLLFQMLTGQLPFVAEDKGALMCLHLFERPPLHLLDHLASQELRDLITRMLSKRPWLRPDMREVLDPLARFL</sequence>
<dbReference type="InterPro" id="IPR000719">
    <property type="entry name" value="Prot_kinase_dom"/>
</dbReference>
<dbReference type="BioCyc" id="SCEL448385:SCE_RS36545-MONOMER"/>
<dbReference type="RefSeq" id="WP_012239737.1">
    <property type="nucleotide sequence ID" value="NC_010162.1"/>
</dbReference>
<evidence type="ECO:0000256" key="4">
    <source>
        <dbReference type="ARBA" id="ARBA00022840"/>
    </source>
</evidence>
<evidence type="ECO:0000256" key="2">
    <source>
        <dbReference type="ARBA" id="ARBA00022741"/>
    </source>
</evidence>
<dbReference type="InterPro" id="IPR008271">
    <property type="entry name" value="Ser/Thr_kinase_AS"/>
</dbReference>
<reference evidence="6 7" key="1">
    <citation type="journal article" date="2007" name="Nat. Biotechnol.">
        <title>Complete genome sequence of the myxobacterium Sorangium cellulosum.</title>
        <authorList>
            <person name="Schneiker S."/>
            <person name="Perlova O."/>
            <person name="Kaiser O."/>
            <person name="Gerth K."/>
            <person name="Alici A."/>
            <person name="Altmeyer M.O."/>
            <person name="Bartels D."/>
            <person name="Bekel T."/>
            <person name="Beyer S."/>
            <person name="Bode E."/>
            <person name="Bode H.B."/>
            <person name="Bolten C.J."/>
            <person name="Choudhuri J.V."/>
            <person name="Doss S."/>
            <person name="Elnakady Y.A."/>
            <person name="Frank B."/>
            <person name="Gaigalat L."/>
            <person name="Goesmann A."/>
            <person name="Groeger C."/>
            <person name="Gross F."/>
            <person name="Jelsbak L."/>
            <person name="Jelsbak L."/>
            <person name="Kalinowski J."/>
            <person name="Kegler C."/>
            <person name="Knauber T."/>
            <person name="Konietzny S."/>
            <person name="Kopp M."/>
            <person name="Krause L."/>
            <person name="Krug D."/>
            <person name="Linke B."/>
            <person name="Mahmud T."/>
            <person name="Martinez-Arias R."/>
            <person name="McHardy A.C."/>
            <person name="Merai M."/>
            <person name="Meyer F."/>
            <person name="Mormann S."/>
            <person name="Munoz-Dorado J."/>
            <person name="Perez J."/>
            <person name="Pradella S."/>
            <person name="Rachid S."/>
            <person name="Raddatz G."/>
            <person name="Rosenau F."/>
            <person name="Rueckert C."/>
            <person name="Sasse F."/>
            <person name="Scharfe M."/>
            <person name="Schuster S.C."/>
            <person name="Suen G."/>
            <person name="Treuner-Lange A."/>
            <person name="Velicer G.J."/>
            <person name="Vorholter F.-J."/>
            <person name="Weissman K.J."/>
            <person name="Welch R.D."/>
            <person name="Wenzel S.C."/>
            <person name="Whitworth D.E."/>
            <person name="Wilhelm S."/>
            <person name="Wittmann C."/>
            <person name="Bloecker H."/>
            <person name="Puehler A."/>
            <person name="Mueller R."/>
        </authorList>
    </citation>
    <scope>NUCLEOTIDE SEQUENCE [LARGE SCALE GENOMIC DNA]</scope>
    <source>
        <strain evidence="7">So ce56</strain>
    </source>
</reference>
<dbReference type="GO" id="GO:0005524">
    <property type="term" value="F:ATP binding"/>
    <property type="evidence" value="ECO:0007669"/>
    <property type="project" value="UniProtKB-KW"/>
</dbReference>
<dbReference type="Gene3D" id="3.30.200.20">
    <property type="entry name" value="Phosphorylase Kinase, domain 1"/>
    <property type="match status" value="1"/>
</dbReference>
<dbReference type="eggNOG" id="COG0515">
    <property type="taxonomic scope" value="Bacteria"/>
</dbReference>
<name>A9ERI3_SORC5</name>
<dbReference type="EC" id="2.7.11.1" evidence="6"/>
<accession>A9ERI3</accession>
<dbReference type="Proteomes" id="UP000002139">
    <property type="component" value="Chromosome"/>
</dbReference>
<keyword evidence="7" id="KW-1185">Reference proteome</keyword>
<evidence type="ECO:0000256" key="1">
    <source>
        <dbReference type="ARBA" id="ARBA00022679"/>
    </source>
</evidence>
<dbReference type="EMBL" id="AM746676">
    <property type="protein sequence ID" value="CAN97298.1"/>
    <property type="molecule type" value="Genomic_DNA"/>
</dbReference>
<evidence type="ECO:0000259" key="5">
    <source>
        <dbReference type="PROSITE" id="PS50011"/>
    </source>
</evidence>
<dbReference type="CDD" id="cd14014">
    <property type="entry name" value="STKc_PknB_like"/>
    <property type="match status" value="1"/>
</dbReference>
<dbReference type="InterPro" id="IPR011009">
    <property type="entry name" value="Kinase-like_dom_sf"/>
</dbReference>
<dbReference type="Pfam" id="PF00069">
    <property type="entry name" value="Pkinase"/>
    <property type="match status" value="1"/>
</dbReference>
<keyword evidence="4" id="KW-0067">ATP-binding</keyword>